<dbReference type="Proteomes" id="UP000192761">
    <property type="component" value="Unassembled WGS sequence"/>
</dbReference>
<proteinExistence type="predicted"/>
<name>A0A1W1X5G1_9NEIS</name>
<feature type="transmembrane region" description="Helical" evidence="1">
    <location>
        <begin position="20"/>
        <end position="41"/>
    </location>
</feature>
<keyword evidence="1" id="KW-0812">Transmembrane</keyword>
<keyword evidence="1" id="KW-1133">Transmembrane helix</keyword>
<dbReference type="EMBL" id="FWXD01000003">
    <property type="protein sequence ID" value="SMC19184.1"/>
    <property type="molecule type" value="Genomic_DNA"/>
</dbReference>
<dbReference type="STRING" id="1121001.SAMN02745857_00662"/>
<evidence type="ECO:0000256" key="1">
    <source>
        <dbReference type="SAM" id="Phobius"/>
    </source>
</evidence>
<organism evidence="3 4">
    <name type="scientific">Andreprevotia lacus DSM 23236</name>
    <dbReference type="NCBI Taxonomy" id="1121001"/>
    <lineage>
        <taxon>Bacteria</taxon>
        <taxon>Pseudomonadati</taxon>
        <taxon>Pseudomonadota</taxon>
        <taxon>Betaproteobacteria</taxon>
        <taxon>Neisseriales</taxon>
        <taxon>Chitinibacteraceae</taxon>
        <taxon>Andreprevotia</taxon>
    </lineage>
</organism>
<evidence type="ECO:0000313" key="3">
    <source>
        <dbReference type="EMBL" id="SMC19184.1"/>
    </source>
</evidence>
<feature type="transmembrane region" description="Helical" evidence="1">
    <location>
        <begin position="120"/>
        <end position="138"/>
    </location>
</feature>
<dbReference type="Pfam" id="PF09413">
    <property type="entry name" value="DUF2007"/>
    <property type="match status" value="1"/>
</dbReference>
<keyword evidence="1" id="KW-0472">Membrane</keyword>
<evidence type="ECO:0000259" key="2">
    <source>
        <dbReference type="Pfam" id="PF09413"/>
    </source>
</evidence>
<sequence>MPDVSQQGTAHESAGFAYRVLPRLFDFVAALMLFGVLSALLHDIDSASAFAVIWLPPVLVEAMLPRSPAKLLFGLQVIRLVDLQPAKRWQLAARSVLWSALPLVALWPKTAMPPETATSMSWLLLLPVLPIIDCAFVLRGSRQRLLDRCLGLAVVHKQSTAAEPESPQVMQARHDMPGDDHVTLTSFDQIFPAEALRGLLEAEGIPASLKDMQTVQYNALWSNALGGIKVQVPAGELARAREIMAAFERGDYDLIDEADEATSAPPDQAAAKL</sequence>
<keyword evidence="4" id="KW-1185">Reference proteome</keyword>
<feature type="domain" description="DUF2007" evidence="2">
    <location>
        <begin position="185"/>
        <end position="248"/>
    </location>
</feature>
<evidence type="ECO:0000313" key="4">
    <source>
        <dbReference type="Proteomes" id="UP000192761"/>
    </source>
</evidence>
<dbReference type="InterPro" id="IPR018551">
    <property type="entry name" value="DUF2007"/>
</dbReference>
<dbReference type="AlphaFoldDB" id="A0A1W1X5G1"/>
<gene>
    <name evidence="3" type="ORF">SAMN02745857_00662</name>
</gene>
<accession>A0A1W1X5G1</accession>
<protein>
    <submittedName>
        <fullName evidence="3">RDD family protein</fullName>
    </submittedName>
</protein>
<reference evidence="3 4" key="1">
    <citation type="submission" date="2017-04" db="EMBL/GenBank/DDBJ databases">
        <authorList>
            <person name="Afonso C.L."/>
            <person name="Miller P.J."/>
            <person name="Scott M.A."/>
            <person name="Spackman E."/>
            <person name="Goraichik I."/>
            <person name="Dimitrov K.M."/>
            <person name="Suarez D.L."/>
            <person name="Swayne D.E."/>
        </authorList>
    </citation>
    <scope>NUCLEOTIDE SEQUENCE [LARGE SCALE GENOMIC DNA]</scope>
    <source>
        <strain evidence="3 4">DSM 23236</strain>
    </source>
</reference>